<reference evidence="25 26" key="1">
    <citation type="submission" date="2018-05" db="EMBL/GenBank/DDBJ databases">
        <title>Draft genome sequence of Scytalidium lignicola DSM 105466, a ubiquitous saprotrophic fungus.</title>
        <authorList>
            <person name="Buettner E."/>
            <person name="Gebauer A.M."/>
            <person name="Hofrichter M."/>
            <person name="Liers C."/>
            <person name="Kellner H."/>
        </authorList>
    </citation>
    <scope>NUCLEOTIDE SEQUENCE [LARGE SCALE GENOMIC DNA]</scope>
    <source>
        <strain evidence="25 26">DSM 105466</strain>
    </source>
</reference>
<accession>A0A3E2H1S5</accession>
<dbReference type="GO" id="GO:0009165">
    <property type="term" value="P:nucleotide biosynthetic process"/>
    <property type="evidence" value="ECO:0007669"/>
    <property type="project" value="UniProtKB-KW"/>
</dbReference>
<evidence type="ECO:0000256" key="12">
    <source>
        <dbReference type="ARBA" id="ARBA00023102"/>
    </source>
</evidence>
<feature type="non-terminal residue" evidence="25">
    <location>
        <position position="1"/>
    </location>
</feature>
<evidence type="ECO:0000256" key="1">
    <source>
        <dbReference type="ARBA" id="ARBA00001947"/>
    </source>
</evidence>
<dbReference type="FunFam" id="3.40.50.880:FF:000039">
    <property type="entry name" value="Imidazole glycerol phosphate synthase hisHF"/>
    <property type="match status" value="1"/>
</dbReference>
<dbReference type="InterPro" id="IPR013785">
    <property type="entry name" value="Aldolase_TIM"/>
</dbReference>
<dbReference type="EC" id="3.5.1.2" evidence="5"/>
<dbReference type="SUPFAM" id="SSF51366">
    <property type="entry name" value="Ribulose-phoshate binding barrel"/>
    <property type="match status" value="1"/>
</dbReference>
<dbReference type="FunFam" id="3.20.20.70:FF:000094">
    <property type="entry name" value="Imidazole glycerol phosphate synthase hisHF"/>
    <property type="match status" value="1"/>
</dbReference>
<keyword evidence="9" id="KW-0378">Hydrolase</keyword>
<dbReference type="InterPro" id="IPR035105">
    <property type="entry name" value="Deoxycytidylate_deaminase_dom"/>
</dbReference>
<evidence type="ECO:0000256" key="17">
    <source>
        <dbReference type="ARBA" id="ARBA00047838"/>
    </source>
</evidence>
<dbReference type="HAMAP" id="MF_00278">
    <property type="entry name" value="HisH"/>
    <property type="match status" value="1"/>
</dbReference>
<comment type="pathway">
    <text evidence="2">Amino-acid biosynthesis; L-histidine biosynthesis; L-histidine from 5-phospho-alpha-D-ribose 1-diphosphate: step 5/9.</text>
</comment>
<comment type="catalytic activity">
    <reaction evidence="18">
        <text>L-glutamine + H2O = L-glutamate + NH4(+)</text>
        <dbReference type="Rhea" id="RHEA:15889"/>
        <dbReference type="ChEBI" id="CHEBI:15377"/>
        <dbReference type="ChEBI" id="CHEBI:28938"/>
        <dbReference type="ChEBI" id="CHEBI:29985"/>
        <dbReference type="ChEBI" id="CHEBI:58359"/>
        <dbReference type="EC" id="3.5.1.2"/>
    </reaction>
</comment>
<dbReference type="PANTHER" id="PTHR21235">
    <property type="entry name" value="IMIDAZOLE GLYCEROL PHOSPHATE SYNTHASE SUBUNIT HISF/H IGP SYNTHASE SUBUNIT HISF/H"/>
    <property type="match status" value="1"/>
</dbReference>
<dbReference type="UniPathway" id="UPA00031">
    <property type="reaction ID" value="UER00010"/>
</dbReference>
<dbReference type="Proteomes" id="UP000258309">
    <property type="component" value="Unassembled WGS sequence"/>
</dbReference>
<dbReference type="EC" id="4.3.2.10" evidence="4"/>
<dbReference type="InterPro" id="IPR016193">
    <property type="entry name" value="Cytidine_deaminase-like"/>
</dbReference>
<dbReference type="Pfam" id="PF00977">
    <property type="entry name" value="His_biosynth"/>
    <property type="match status" value="1"/>
</dbReference>
<evidence type="ECO:0000256" key="14">
    <source>
        <dbReference type="ARBA" id="ARBA00023268"/>
    </source>
</evidence>
<dbReference type="InterPro" id="IPR016192">
    <property type="entry name" value="APOBEC/CMP_deaminase_Zn-bd"/>
</dbReference>
<keyword evidence="10" id="KW-0862">Zinc</keyword>
<keyword evidence="14" id="KW-0511">Multifunctional enzyme</keyword>
<proteinExistence type="inferred from homology"/>
<name>A0A3E2H1S5_SCYLI</name>
<dbReference type="EC" id="3.5.4.12" evidence="15"/>
<dbReference type="SUPFAM" id="SSF53927">
    <property type="entry name" value="Cytidine deaminase-like"/>
    <property type="match status" value="1"/>
</dbReference>
<keyword evidence="13" id="KW-0456">Lyase</keyword>
<dbReference type="InterPro" id="IPR006062">
    <property type="entry name" value="His_biosynth"/>
</dbReference>
<dbReference type="OrthoDB" id="10254903at2759"/>
<keyword evidence="11" id="KW-0315">Glutamine amidotransferase</keyword>
<evidence type="ECO:0000256" key="9">
    <source>
        <dbReference type="ARBA" id="ARBA00022801"/>
    </source>
</evidence>
<dbReference type="InterPro" id="IPR002125">
    <property type="entry name" value="CMP_dCMP_dom"/>
</dbReference>
<keyword evidence="6 23" id="KW-0028">Amino-acid biosynthesis</keyword>
<dbReference type="EMBL" id="NCSJ02000212">
    <property type="protein sequence ID" value="RFU27324.1"/>
    <property type="molecule type" value="Genomic_DNA"/>
</dbReference>
<evidence type="ECO:0000259" key="24">
    <source>
        <dbReference type="PROSITE" id="PS51747"/>
    </source>
</evidence>
<evidence type="ECO:0000256" key="11">
    <source>
        <dbReference type="ARBA" id="ARBA00022962"/>
    </source>
</evidence>
<dbReference type="CDD" id="cd04731">
    <property type="entry name" value="HisF"/>
    <property type="match status" value="1"/>
</dbReference>
<evidence type="ECO:0000256" key="15">
    <source>
        <dbReference type="ARBA" id="ARBA00038938"/>
    </source>
</evidence>
<keyword evidence="7" id="KW-0479">Metal-binding</keyword>
<dbReference type="GO" id="GO:0004359">
    <property type="term" value="F:glutaminase activity"/>
    <property type="evidence" value="ECO:0007669"/>
    <property type="project" value="UniProtKB-EC"/>
</dbReference>
<dbReference type="InterPro" id="IPR011060">
    <property type="entry name" value="RibuloseP-bd_barrel"/>
</dbReference>
<comment type="caution">
    <text evidence="25">The sequence shown here is derived from an EMBL/GenBank/DDBJ whole genome shotgun (WGS) entry which is preliminary data.</text>
</comment>
<comment type="function">
    <text evidence="19">IGPS catalyzes the conversion of PRFAR and glutamine to IGP, AICAR and glutamate. The glutaminase domain produces the ammonia necessary for the cyclase domain to produce IGP and AICAR from PRFAR. The ammonia is channeled to the active site of the cyclase domain.</text>
</comment>
<keyword evidence="8" id="KW-0545">Nucleotide biosynthesis</keyword>
<keyword evidence="26" id="KW-1185">Reference proteome</keyword>
<comment type="similarity">
    <text evidence="23">Belongs to the HisA/HisF family.</text>
</comment>
<dbReference type="GO" id="GO:0004132">
    <property type="term" value="F:dCMP deaminase activity"/>
    <property type="evidence" value="ECO:0007669"/>
    <property type="project" value="UniProtKB-EC"/>
</dbReference>
<evidence type="ECO:0000256" key="16">
    <source>
        <dbReference type="ARBA" id="ARBA00041763"/>
    </source>
</evidence>
<dbReference type="FunFam" id="3.40.140.10:FF:000035">
    <property type="entry name" value="dCMP deaminase"/>
    <property type="match status" value="1"/>
</dbReference>
<dbReference type="NCBIfam" id="TIGR01855">
    <property type="entry name" value="IMP_synth_hisH"/>
    <property type="match status" value="1"/>
</dbReference>
<keyword evidence="12 23" id="KW-0368">Histidine biosynthesis</keyword>
<dbReference type="FunFam" id="3.40.50.300:FF:002333">
    <property type="entry name" value="Deoxycytidylate deaminase, putative"/>
    <property type="match status" value="1"/>
</dbReference>
<dbReference type="CDD" id="cd01748">
    <property type="entry name" value="GATase1_IGP_Synthase"/>
    <property type="match status" value="1"/>
</dbReference>
<dbReference type="Gene3D" id="3.40.50.300">
    <property type="entry name" value="P-loop containing nucleotide triphosphate hydrolases"/>
    <property type="match status" value="1"/>
</dbReference>
<evidence type="ECO:0000256" key="18">
    <source>
        <dbReference type="ARBA" id="ARBA00049534"/>
    </source>
</evidence>
<evidence type="ECO:0000256" key="5">
    <source>
        <dbReference type="ARBA" id="ARBA00012918"/>
    </source>
</evidence>
<dbReference type="Gene3D" id="3.20.20.70">
    <property type="entry name" value="Aldolase class I"/>
    <property type="match status" value="1"/>
</dbReference>
<dbReference type="PROSITE" id="PS51747">
    <property type="entry name" value="CYT_DCMP_DEAMINASES_2"/>
    <property type="match status" value="1"/>
</dbReference>
<dbReference type="PROSITE" id="PS51273">
    <property type="entry name" value="GATASE_TYPE_1"/>
    <property type="match status" value="1"/>
</dbReference>
<evidence type="ECO:0000256" key="22">
    <source>
        <dbReference type="ARBA" id="ARBA00071582"/>
    </source>
</evidence>
<dbReference type="InterPro" id="IPR050064">
    <property type="entry name" value="IGPS_HisA/HisF"/>
</dbReference>
<comment type="catalytic activity">
    <reaction evidence="17">
        <text>5-[(5-phospho-1-deoxy-D-ribulos-1-ylimino)methylamino]-1-(5-phospho-beta-D-ribosyl)imidazole-4-carboxamide + L-glutamine = D-erythro-1-(imidazol-4-yl)glycerol 3-phosphate + 5-amino-1-(5-phospho-beta-D-ribosyl)imidazole-4-carboxamide + L-glutamate + H(+)</text>
        <dbReference type="Rhea" id="RHEA:24793"/>
        <dbReference type="ChEBI" id="CHEBI:15378"/>
        <dbReference type="ChEBI" id="CHEBI:29985"/>
        <dbReference type="ChEBI" id="CHEBI:58278"/>
        <dbReference type="ChEBI" id="CHEBI:58359"/>
        <dbReference type="ChEBI" id="CHEBI:58475"/>
        <dbReference type="ChEBI" id="CHEBI:58525"/>
        <dbReference type="EC" id="4.3.2.10"/>
    </reaction>
</comment>
<dbReference type="Pfam" id="PF00117">
    <property type="entry name" value="GATase"/>
    <property type="match status" value="1"/>
</dbReference>
<evidence type="ECO:0000313" key="26">
    <source>
        <dbReference type="Proteomes" id="UP000258309"/>
    </source>
</evidence>
<evidence type="ECO:0000256" key="7">
    <source>
        <dbReference type="ARBA" id="ARBA00022723"/>
    </source>
</evidence>
<evidence type="ECO:0000256" key="8">
    <source>
        <dbReference type="ARBA" id="ARBA00022727"/>
    </source>
</evidence>
<dbReference type="SUPFAM" id="SSF52540">
    <property type="entry name" value="P-loop containing nucleoside triphosphate hydrolases"/>
    <property type="match status" value="1"/>
</dbReference>
<evidence type="ECO:0000313" key="25">
    <source>
        <dbReference type="EMBL" id="RFU27324.1"/>
    </source>
</evidence>
<dbReference type="GO" id="GO:0000105">
    <property type="term" value="P:L-histidine biosynthetic process"/>
    <property type="evidence" value="ECO:0007669"/>
    <property type="project" value="UniProtKB-UniPathway"/>
</dbReference>
<dbReference type="Pfam" id="PF00383">
    <property type="entry name" value="dCMP_cyt_deam_1"/>
    <property type="match status" value="1"/>
</dbReference>
<dbReference type="Gene3D" id="3.40.140.10">
    <property type="entry name" value="Cytidine Deaminase, domain 2"/>
    <property type="match status" value="1"/>
</dbReference>
<protein>
    <recommendedName>
        <fullName evidence="22">Deoxycytidylate deaminase</fullName>
        <ecNumber evidence="5">3.5.1.2</ecNumber>
        <ecNumber evidence="15">3.5.4.12</ecNumber>
        <ecNumber evidence="4">4.3.2.10</ecNumber>
    </recommendedName>
    <alternativeName>
        <fullName evidence="21">Imidazole glycerol phosphate synthase hisHF</fullName>
    </alternativeName>
    <alternativeName>
        <fullName evidence="16">dCMP deaminase</fullName>
    </alternativeName>
</protein>
<dbReference type="InterPro" id="IPR027417">
    <property type="entry name" value="P-loop_NTPase"/>
</dbReference>
<dbReference type="InterPro" id="IPR004651">
    <property type="entry name" value="HisF"/>
</dbReference>
<dbReference type="PROSITE" id="PS00903">
    <property type="entry name" value="CYT_DCMP_DEAMINASES_1"/>
    <property type="match status" value="1"/>
</dbReference>
<dbReference type="NCBIfam" id="TIGR00735">
    <property type="entry name" value="hisF"/>
    <property type="match status" value="1"/>
</dbReference>
<dbReference type="InterPro" id="IPR010139">
    <property type="entry name" value="Imidazole-glycPsynth_HisH"/>
</dbReference>
<evidence type="ECO:0000256" key="23">
    <source>
        <dbReference type="RuleBase" id="RU003657"/>
    </source>
</evidence>
<dbReference type="OMA" id="NKPEDTH"/>
<dbReference type="Gene3D" id="3.40.50.880">
    <property type="match status" value="1"/>
</dbReference>
<evidence type="ECO:0000256" key="13">
    <source>
        <dbReference type="ARBA" id="ARBA00023239"/>
    </source>
</evidence>
<evidence type="ECO:0000256" key="6">
    <source>
        <dbReference type="ARBA" id="ARBA00022605"/>
    </source>
</evidence>
<feature type="non-terminal residue" evidence="25">
    <location>
        <position position="900"/>
    </location>
</feature>
<organism evidence="25 26">
    <name type="scientific">Scytalidium lignicola</name>
    <name type="common">Hyphomycete</name>
    <dbReference type="NCBI Taxonomy" id="5539"/>
    <lineage>
        <taxon>Eukaryota</taxon>
        <taxon>Fungi</taxon>
        <taxon>Dikarya</taxon>
        <taxon>Ascomycota</taxon>
        <taxon>Pezizomycotina</taxon>
        <taxon>Leotiomycetes</taxon>
        <taxon>Leotiomycetes incertae sedis</taxon>
        <taxon>Scytalidium</taxon>
    </lineage>
</organism>
<comment type="similarity">
    <text evidence="3">Belongs to the cytidine and deoxycytidylate deaminase family.</text>
</comment>
<feature type="domain" description="CMP/dCMP-type deaminase" evidence="24">
    <location>
        <begin position="214"/>
        <end position="352"/>
    </location>
</feature>
<dbReference type="InterPro" id="IPR029062">
    <property type="entry name" value="Class_I_gatase-like"/>
</dbReference>
<dbReference type="AlphaFoldDB" id="A0A3E2H1S5"/>
<dbReference type="InterPro" id="IPR017926">
    <property type="entry name" value="GATASE"/>
</dbReference>
<dbReference type="GO" id="GO:0016829">
    <property type="term" value="F:lyase activity"/>
    <property type="evidence" value="ECO:0007669"/>
    <property type="project" value="UniProtKB-KW"/>
</dbReference>
<evidence type="ECO:0000256" key="2">
    <source>
        <dbReference type="ARBA" id="ARBA00005091"/>
    </source>
</evidence>
<evidence type="ECO:0000256" key="3">
    <source>
        <dbReference type="ARBA" id="ARBA00006576"/>
    </source>
</evidence>
<dbReference type="SUPFAM" id="SSF52317">
    <property type="entry name" value="Class I glutamine amidotransferase-like"/>
    <property type="match status" value="1"/>
</dbReference>
<dbReference type="PANTHER" id="PTHR21235:SF2">
    <property type="entry name" value="IMIDAZOLE GLYCEROL PHOSPHATE SYNTHASE HISHF"/>
    <property type="match status" value="1"/>
</dbReference>
<evidence type="ECO:0000256" key="21">
    <source>
        <dbReference type="ARBA" id="ARBA00071580"/>
    </source>
</evidence>
<dbReference type="STRING" id="5539.A0A3E2H1S5"/>
<dbReference type="GO" id="GO:0008270">
    <property type="term" value="F:zinc ion binding"/>
    <property type="evidence" value="ECO:0007669"/>
    <property type="project" value="InterPro"/>
</dbReference>
<evidence type="ECO:0000256" key="10">
    <source>
        <dbReference type="ARBA" id="ARBA00022833"/>
    </source>
</evidence>
<evidence type="ECO:0000256" key="19">
    <source>
        <dbReference type="ARBA" id="ARBA00055946"/>
    </source>
</evidence>
<dbReference type="GO" id="GO:0000107">
    <property type="term" value="F:imidazoleglycerol-phosphate synthase activity"/>
    <property type="evidence" value="ECO:0007669"/>
    <property type="project" value="InterPro"/>
</dbReference>
<dbReference type="CDD" id="cd01286">
    <property type="entry name" value="deoxycytidylate_deaminase"/>
    <property type="match status" value="1"/>
</dbReference>
<comment type="cofactor">
    <cofactor evidence="1">
        <name>Zn(2+)</name>
        <dbReference type="ChEBI" id="CHEBI:29105"/>
    </cofactor>
</comment>
<evidence type="ECO:0000256" key="4">
    <source>
        <dbReference type="ARBA" id="ARBA00012809"/>
    </source>
</evidence>
<gene>
    <name evidence="25" type="ORF">B7463_g9021</name>
</gene>
<comment type="similarity">
    <text evidence="20">In the C-terminal section; belongs to the HisA/HisF family.</text>
</comment>
<evidence type="ECO:0000256" key="20">
    <source>
        <dbReference type="ARBA" id="ARBA00061106"/>
    </source>
</evidence>
<sequence length="900" mass="98567">MLIGLCGGICAGKNTVAQYLAEHHGFTHLYLNPGGAKSTPPLVSPDTFTNLNSINEENPNSLIGQVNGTAYLPIPSVEKAQHTFNNADELLDFVTKRWRQRWVTTDIYTESVLDKYLNRPFFILISVDAPVSVRWRRFQARSNTGSSSDPALKSLTLEQFLLRSDDHLYNSGCGLLSLISRATVRLLNTSSDIAHLYAALGKLDLTNEDRLRPNWDQYFMQLASLAAQRSNCMKRRVGCVLVRERRVISTGYNGTPRGLKNCSEGGCPRCNDGQASGIGLGTCLCIHAEENALLEAGRDRLREGTTLYCDTCPCLTCSIKIAQVGISEVVYSRSYSMDRHTAAIFKEAGVYLPCQWPYPSREADYIAGNIRSLVNAIEKVGYTVEWIKSPEDVEKADKLILPGVGHFGHCMAQFSSAGYIPAIRKHIKSGKPFMGICVGLQALFEGSAENPAVPGLGIIKGHLDRFDDSSKAVPHIGWNSANTSDKQIYGLRPSSKYYYVHSYKVPYQPGELEGQGWTVATARYGEEEFVGAVAKGNILATQFHPEKSGVAGLRVLKAFLSDEKESKLVIPRTPIARVTEGLTRRVIACLDVRTNDQGDLVVTKGDQYDVREKVNGGNVRNLGKPVEMARRYYEQGADEITFLNITSFRDCPLADLPMLEILRQTSETVFVPLTIGGGIRDTVDTDGTKVSALQIATMYFKSGADKVSIGSDAVIAAEEYYAAGKKLSGITAIEQISSAYGNQAVVVSVDPKRVYVSKPEETKHNTIPTKYPGPNGETLCWYACTIKGGRETRDMDVVELVQAVEVMGAGEILLNCIDKDGTNSGFDLELIEQVKSAIAIPVIASSGAGNPAHFEEVFSKTKTDAALGAGMFHRGEYTVNQVKEFLTDKGLVVREFESEI</sequence>